<dbReference type="InterPro" id="IPR036005">
    <property type="entry name" value="Creatinase/aminopeptidase-like"/>
</dbReference>
<dbReference type="InterPro" id="IPR000994">
    <property type="entry name" value="Pept_M24"/>
</dbReference>
<reference evidence="2 3" key="1">
    <citation type="submission" date="2018-06" db="EMBL/GenBank/DDBJ databases">
        <title>Sphaerisporangium craniellae sp. nov., isolated from a marine sponge in the South China Sea.</title>
        <authorList>
            <person name="Li L."/>
        </authorList>
    </citation>
    <scope>NUCLEOTIDE SEQUENCE [LARGE SCALE GENOMIC DNA]</scope>
    <source>
        <strain evidence="2 3">LHW63015</strain>
    </source>
</reference>
<keyword evidence="3" id="KW-1185">Reference proteome</keyword>
<dbReference type="Gene3D" id="3.90.230.10">
    <property type="entry name" value="Creatinase/methionine aminopeptidase superfamily"/>
    <property type="match status" value="1"/>
</dbReference>
<protein>
    <recommendedName>
        <fullName evidence="1">Peptidase M24 domain-containing protein</fullName>
    </recommendedName>
</protein>
<dbReference type="AlphaFoldDB" id="A0A366LT14"/>
<sequence length="368" mass="38394">MRFPAPTESLKDTIAMAAATRRAHLRDHLARLGLPGALVYSRRRSAVTWLTGYAPGFISNSAALWMPTAAEPVLGVEFPFEVERAHHSGLHTVPMSSPLDLIPADVERIGLLAGDLVIDERTPALLEGLRSRNIDPVDLVAWATETRELKTGPERELLTHAAHIGDLALRAAGDVAVPGISDYEIAARVEAAARAAGALRCLCLVGIGDGAVITEATGAVVAPGQSVGLEVSLYAAGAFMHVNTTLPPAPSRPADHRAIAACRAARTALIDALSPGNTVDAVVTAGDTILAEHGLLACKEYDFGHGLGCDTPEHPRLLYGTGRTVTAGAVVAVHVAVRRPGGETAMIGGPVFITEDGARELCPGAVWT</sequence>
<name>A0A366LT14_9ACTN</name>
<proteinExistence type="predicted"/>
<feature type="domain" description="Peptidase M24" evidence="1">
    <location>
        <begin position="157"/>
        <end position="354"/>
    </location>
</feature>
<evidence type="ECO:0000313" key="2">
    <source>
        <dbReference type="EMBL" id="RBQ16683.1"/>
    </source>
</evidence>
<dbReference type="EMBL" id="QMEY01000015">
    <property type="protein sequence ID" value="RBQ16683.1"/>
    <property type="molecule type" value="Genomic_DNA"/>
</dbReference>
<evidence type="ECO:0000313" key="3">
    <source>
        <dbReference type="Proteomes" id="UP000253303"/>
    </source>
</evidence>
<dbReference type="SUPFAM" id="SSF55920">
    <property type="entry name" value="Creatinase/aminopeptidase"/>
    <property type="match status" value="1"/>
</dbReference>
<evidence type="ECO:0000259" key="1">
    <source>
        <dbReference type="Pfam" id="PF00557"/>
    </source>
</evidence>
<comment type="caution">
    <text evidence="2">The sequence shown here is derived from an EMBL/GenBank/DDBJ whole genome shotgun (WGS) entry which is preliminary data.</text>
</comment>
<dbReference type="InterPro" id="IPR050659">
    <property type="entry name" value="Peptidase_M24B"/>
</dbReference>
<dbReference type="PANTHER" id="PTHR46112">
    <property type="entry name" value="AMINOPEPTIDASE"/>
    <property type="match status" value="1"/>
</dbReference>
<dbReference type="PANTHER" id="PTHR46112:SF2">
    <property type="entry name" value="XAA-PRO AMINOPEPTIDASE P-RELATED"/>
    <property type="match status" value="1"/>
</dbReference>
<dbReference type="Pfam" id="PF00557">
    <property type="entry name" value="Peptidase_M24"/>
    <property type="match status" value="1"/>
</dbReference>
<gene>
    <name evidence="2" type="ORF">DP939_28785</name>
</gene>
<organism evidence="2 3">
    <name type="scientific">Spongiactinospora rosea</name>
    <dbReference type="NCBI Taxonomy" id="2248750"/>
    <lineage>
        <taxon>Bacteria</taxon>
        <taxon>Bacillati</taxon>
        <taxon>Actinomycetota</taxon>
        <taxon>Actinomycetes</taxon>
        <taxon>Streptosporangiales</taxon>
        <taxon>Streptosporangiaceae</taxon>
        <taxon>Spongiactinospora</taxon>
    </lineage>
</organism>
<dbReference type="Proteomes" id="UP000253303">
    <property type="component" value="Unassembled WGS sequence"/>
</dbReference>
<dbReference type="RefSeq" id="WP_113983960.1">
    <property type="nucleotide sequence ID" value="NZ_QMEY01000015.1"/>
</dbReference>
<accession>A0A366LT14</accession>